<evidence type="ECO:0000313" key="2">
    <source>
        <dbReference type="EMBL" id="CAA7026160.1"/>
    </source>
</evidence>
<protein>
    <submittedName>
        <fullName evidence="2">Uncharacterized protein</fullName>
    </submittedName>
</protein>
<reference evidence="2" key="1">
    <citation type="submission" date="2020-01" db="EMBL/GenBank/DDBJ databases">
        <authorList>
            <person name="Mishra B."/>
        </authorList>
    </citation>
    <scope>NUCLEOTIDE SEQUENCE [LARGE SCALE GENOMIC DNA]</scope>
</reference>
<dbReference type="Pfam" id="PF14223">
    <property type="entry name" value="Retrotran_gag_2"/>
    <property type="match status" value="1"/>
</dbReference>
<dbReference type="PANTHER" id="PTHR35317">
    <property type="entry name" value="OS04G0629600 PROTEIN"/>
    <property type="match status" value="1"/>
</dbReference>
<organism evidence="2 3">
    <name type="scientific">Microthlaspi erraticum</name>
    <dbReference type="NCBI Taxonomy" id="1685480"/>
    <lineage>
        <taxon>Eukaryota</taxon>
        <taxon>Viridiplantae</taxon>
        <taxon>Streptophyta</taxon>
        <taxon>Embryophyta</taxon>
        <taxon>Tracheophyta</taxon>
        <taxon>Spermatophyta</taxon>
        <taxon>Magnoliopsida</taxon>
        <taxon>eudicotyledons</taxon>
        <taxon>Gunneridae</taxon>
        <taxon>Pentapetalae</taxon>
        <taxon>rosids</taxon>
        <taxon>malvids</taxon>
        <taxon>Brassicales</taxon>
        <taxon>Brassicaceae</taxon>
        <taxon>Coluteocarpeae</taxon>
        <taxon>Microthlaspi</taxon>
    </lineage>
</organism>
<dbReference type="OrthoDB" id="1728030at2759"/>
<gene>
    <name evidence="2" type="ORF">MERR_LOCUS13395</name>
</gene>
<keyword evidence="3" id="KW-1185">Reference proteome</keyword>
<dbReference type="AlphaFoldDB" id="A0A6D2IHN5"/>
<evidence type="ECO:0000256" key="1">
    <source>
        <dbReference type="SAM" id="MobiDB-lite"/>
    </source>
</evidence>
<feature type="region of interest" description="Disordered" evidence="1">
    <location>
        <begin position="80"/>
        <end position="108"/>
    </location>
</feature>
<evidence type="ECO:0000313" key="3">
    <source>
        <dbReference type="Proteomes" id="UP000467841"/>
    </source>
</evidence>
<dbReference type="EMBL" id="CACVBM020001050">
    <property type="protein sequence ID" value="CAA7026160.1"/>
    <property type="molecule type" value="Genomic_DNA"/>
</dbReference>
<dbReference type="PANTHER" id="PTHR35317:SF31">
    <property type="entry name" value="DUF4219 DOMAIN-CONTAINING PROTEIN"/>
    <property type="match status" value="1"/>
</dbReference>
<feature type="compositionally biased region" description="Basic and acidic residues" evidence="1">
    <location>
        <begin position="94"/>
        <end position="108"/>
    </location>
</feature>
<comment type="caution">
    <text evidence="2">The sequence shown here is derived from an EMBL/GenBank/DDBJ whole genome shotgun (WGS) entry which is preliminary data.</text>
</comment>
<proteinExistence type="predicted"/>
<accession>A0A6D2IHN5</accession>
<dbReference type="Proteomes" id="UP000467841">
    <property type="component" value="Unassembled WGS sequence"/>
</dbReference>
<sequence length="108" mass="12241">MYDGEDVKTFTDKLIVLENQLTYHGEKKTNTQLVQKILISLPAKFDSIVSVLEQTRDLTTTTMTELIGILKAHEARLSVREESNNEGAFNAHSRQRDSGFKRDNTEAV</sequence>
<name>A0A6D2IHN5_9BRAS</name>